<protein>
    <submittedName>
        <fullName evidence="1">Uncharacterized protein</fullName>
    </submittedName>
</protein>
<name>A0A7R9FVI4_TIMSH</name>
<organism evidence="1">
    <name type="scientific">Timema shepardi</name>
    <name type="common">Walking stick</name>
    <dbReference type="NCBI Taxonomy" id="629360"/>
    <lineage>
        <taxon>Eukaryota</taxon>
        <taxon>Metazoa</taxon>
        <taxon>Ecdysozoa</taxon>
        <taxon>Arthropoda</taxon>
        <taxon>Hexapoda</taxon>
        <taxon>Insecta</taxon>
        <taxon>Pterygota</taxon>
        <taxon>Neoptera</taxon>
        <taxon>Polyneoptera</taxon>
        <taxon>Phasmatodea</taxon>
        <taxon>Timematodea</taxon>
        <taxon>Timematoidea</taxon>
        <taxon>Timematidae</taxon>
        <taxon>Timema</taxon>
    </lineage>
</organism>
<dbReference type="EMBL" id="OC000089">
    <property type="protein sequence ID" value="CAD7256093.1"/>
    <property type="molecule type" value="Genomic_DNA"/>
</dbReference>
<sequence>MSAASYNLFQIIKELSVIGSGSGCGMSVNSAEPDENKTVTGVNNVIHCMATTGNAGCFR</sequence>
<dbReference type="AlphaFoldDB" id="A0A7R9FVI4"/>
<accession>A0A7R9FVI4</accession>
<reference evidence="1" key="1">
    <citation type="submission" date="2020-11" db="EMBL/GenBank/DDBJ databases">
        <authorList>
            <person name="Tran Van P."/>
        </authorList>
    </citation>
    <scope>NUCLEOTIDE SEQUENCE</scope>
</reference>
<evidence type="ECO:0000313" key="1">
    <source>
        <dbReference type="EMBL" id="CAD7256093.1"/>
    </source>
</evidence>
<gene>
    <name evidence="1" type="ORF">TSIB3V08_LOCUS383</name>
</gene>
<proteinExistence type="predicted"/>